<sequence>MDDDTMSAQQAAGSVSSTDSPAGPKWLDTRPDITNLGYGKASVGTHQLSPLAPIDRTSYNFYTGRPGSTTPPSSVGYGGSHKHHDAASSPIGLSGPAGLPGSDGWDGRDGEDGDDGKDGKDGDDGRDGRDGIQGPPGPPGPPGLPGINGLNGEPGPMGPKGLAGLEGATGPRGPAGPKGATGPAGAAGPQGLAGLAGLEGATGPAGATGQAGASGPQGATGPQGAAGPQGVAGPQGPIGPQGPPGPPGSGSAGFTGQYGYLGCYIASNDGTYGLSTYASQQVLTTSIDDCANTCHGLPSGPTLYFTLGTDTTTGDSFCTCGDILVAYNYPNTGLEFQCDTQCNFPDNPTTEQYCGGTYSGIPTVSLFGAI</sequence>
<feature type="region of interest" description="Disordered" evidence="1">
    <location>
        <begin position="1"/>
        <end position="251"/>
    </location>
</feature>
<dbReference type="GO" id="GO:0030198">
    <property type="term" value="P:extracellular matrix organization"/>
    <property type="evidence" value="ECO:0007669"/>
    <property type="project" value="TreeGrafter"/>
</dbReference>
<organism evidence="2 3">
    <name type="scientific">Trichoderma gamsii</name>
    <dbReference type="NCBI Taxonomy" id="398673"/>
    <lineage>
        <taxon>Eukaryota</taxon>
        <taxon>Fungi</taxon>
        <taxon>Dikarya</taxon>
        <taxon>Ascomycota</taxon>
        <taxon>Pezizomycotina</taxon>
        <taxon>Sordariomycetes</taxon>
        <taxon>Hypocreomycetidae</taxon>
        <taxon>Hypocreales</taxon>
        <taxon>Hypocreaceae</taxon>
        <taxon>Trichoderma</taxon>
    </lineage>
</organism>
<dbReference type="GO" id="GO:0031012">
    <property type="term" value="C:extracellular matrix"/>
    <property type="evidence" value="ECO:0007669"/>
    <property type="project" value="TreeGrafter"/>
</dbReference>
<protein>
    <recommendedName>
        <fullName evidence="4">WSC domain-containing protein</fullName>
    </recommendedName>
</protein>
<feature type="compositionally biased region" description="Basic and acidic residues" evidence="1">
    <location>
        <begin position="105"/>
        <end position="130"/>
    </location>
</feature>
<accession>A0A2K0TDB6</accession>
<dbReference type="EMBL" id="MTYH01000037">
    <property type="protein sequence ID" value="PNP43520.1"/>
    <property type="molecule type" value="Genomic_DNA"/>
</dbReference>
<gene>
    <name evidence="2" type="ORF">TGAMA5MH_04492</name>
</gene>
<proteinExistence type="predicted"/>
<feature type="compositionally biased region" description="Polar residues" evidence="1">
    <location>
        <begin position="57"/>
        <end position="73"/>
    </location>
</feature>
<dbReference type="InterPro" id="IPR050149">
    <property type="entry name" value="Collagen_superfamily"/>
</dbReference>
<dbReference type="PANTHER" id="PTHR24023">
    <property type="entry name" value="COLLAGEN ALPHA"/>
    <property type="match status" value="1"/>
</dbReference>
<dbReference type="PANTHER" id="PTHR24023:SF1082">
    <property type="entry name" value="COLLAGEN TRIPLE HELIX REPEAT"/>
    <property type="match status" value="1"/>
</dbReference>
<name>A0A2K0TDB6_9HYPO</name>
<feature type="compositionally biased region" description="Polar residues" evidence="1">
    <location>
        <begin position="1"/>
        <end position="20"/>
    </location>
</feature>
<comment type="caution">
    <text evidence="2">The sequence shown here is derived from an EMBL/GenBank/DDBJ whole genome shotgun (WGS) entry which is preliminary data.</text>
</comment>
<dbReference type="Proteomes" id="UP000236546">
    <property type="component" value="Unassembled WGS sequence"/>
</dbReference>
<reference evidence="2 3" key="1">
    <citation type="submission" date="2017-02" db="EMBL/GenBank/DDBJ databases">
        <title>Genomes of Trichoderma spp. with biocontrol activity.</title>
        <authorList>
            <person name="Gardiner D."/>
            <person name="Kazan K."/>
            <person name="Vos C."/>
            <person name="Harvey P."/>
        </authorList>
    </citation>
    <scope>NUCLEOTIDE SEQUENCE [LARGE SCALE GENOMIC DNA]</scope>
    <source>
        <strain evidence="2 3">A5MH</strain>
    </source>
</reference>
<evidence type="ECO:0000313" key="2">
    <source>
        <dbReference type="EMBL" id="PNP43520.1"/>
    </source>
</evidence>
<dbReference type="Pfam" id="PF01391">
    <property type="entry name" value="Collagen"/>
    <property type="match status" value="2"/>
</dbReference>
<evidence type="ECO:0008006" key="4">
    <source>
        <dbReference type="Google" id="ProtNLM"/>
    </source>
</evidence>
<evidence type="ECO:0000313" key="3">
    <source>
        <dbReference type="Proteomes" id="UP000236546"/>
    </source>
</evidence>
<feature type="compositionally biased region" description="Low complexity" evidence="1">
    <location>
        <begin position="168"/>
        <end position="235"/>
    </location>
</feature>
<feature type="compositionally biased region" description="Low complexity" evidence="1">
    <location>
        <begin position="145"/>
        <end position="154"/>
    </location>
</feature>
<feature type="compositionally biased region" description="Pro residues" evidence="1">
    <location>
        <begin position="135"/>
        <end position="144"/>
    </location>
</feature>
<evidence type="ECO:0000256" key="1">
    <source>
        <dbReference type="SAM" id="MobiDB-lite"/>
    </source>
</evidence>
<dbReference type="InterPro" id="IPR008160">
    <property type="entry name" value="Collagen"/>
</dbReference>
<dbReference type="OrthoDB" id="4900556at2759"/>
<dbReference type="AlphaFoldDB" id="A0A2K0TDB6"/>
<dbReference type="GO" id="GO:0030020">
    <property type="term" value="F:extracellular matrix structural constituent conferring tensile strength"/>
    <property type="evidence" value="ECO:0007669"/>
    <property type="project" value="TreeGrafter"/>
</dbReference>